<evidence type="ECO:0000256" key="1">
    <source>
        <dbReference type="ARBA" id="ARBA00022603"/>
    </source>
</evidence>
<comment type="caution">
    <text evidence="4">The sequence shown here is derived from an EMBL/GenBank/DDBJ whole genome shotgun (WGS) entry which is preliminary data.</text>
</comment>
<dbReference type="EMBL" id="MIGZ01000016">
    <property type="protein sequence ID" value="ODQ95566.1"/>
    <property type="molecule type" value="Genomic_DNA"/>
</dbReference>
<dbReference type="Gene3D" id="3.40.50.150">
    <property type="entry name" value="Vaccinia Virus protein VP39"/>
    <property type="match status" value="1"/>
</dbReference>
<keyword evidence="3" id="KW-0680">Restriction system</keyword>
<protein>
    <submittedName>
        <fullName evidence="4">Uncharacterized protein</fullName>
    </submittedName>
</protein>
<keyword evidence="1" id="KW-0489">Methyltransferase</keyword>
<proteinExistence type="predicted"/>
<evidence type="ECO:0000313" key="4">
    <source>
        <dbReference type="EMBL" id="ODQ95566.1"/>
    </source>
</evidence>
<dbReference type="InterPro" id="IPR029063">
    <property type="entry name" value="SAM-dependent_MTases_sf"/>
</dbReference>
<evidence type="ECO:0000256" key="2">
    <source>
        <dbReference type="ARBA" id="ARBA00022679"/>
    </source>
</evidence>
<organism evidence="4 5">
    <name type="scientific">Mycolicibacterium holsaticum</name>
    <dbReference type="NCBI Taxonomy" id="152142"/>
    <lineage>
        <taxon>Bacteria</taxon>
        <taxon>Bacillati</taxon>
        <taxon>Actinomycetota</taxon>
        <taxon>Actinomycetes</taxon>
        <taxon>Mycobacteriales</taxon>
        <taxon>Mycobacteriaceae</taxon>
        <taxon>Mycolicibacterium</taxon>
    </lineage>
</organism>
<dbReference type="AlphaFoldDB" id="A0A1E3S075"/>
<name>A0A1E3S075_9MYCO</name>
<dbReference type="SUPFAM" id="SSF53335">
    <property type="entry name" value="S-adenosyl-L-methionine-dependent methyltransferases"/>
    <property type="match status" value="1"/>
</dbReference>
<dbReference type="InterPro" id="IPR001525">
    <property type="entry name" value="C5_MeTfrase"/>
</dbReference>
<dbReference type="GO" id="GO:0008168">
    <property type="term" value="F:methyltransferase activity"/>
    <property type="evidence" value="ECO:0007669"/>
    <property type="project" value="UniProtKB-KW"/>
</dbReference>
<sequence length="69" mass="7709">MSFGNVAVRVGANHWDKAIETHSLNHPDADHIQADLSQIDPRYFPNTDLLWASPSCTKHSVAQGKKRQV</sequence>
<evidence type="ECO:0000256" key="3">
    <source>
        <dbReference type="ARBA" id="ARBA00022747"/>
    </source>
</evidence>
<keyword evidence="5" id="KW-1185">Reference proteome</keyword>
<dbReference type="GO" id="GO:0009307">
    <property type="term" value="P:DNA restriction-modification system"/>
    <property type="evidence" value="ECO:0007669"/>
    <property type="project" value="UniProtKB-KW"/>
</dbReference>
<dbReference type="Proteomes" id="UP000094243">
    <property type="component" value="Unassembled WGS sequence"/>
</dbReference>
<reference evidence="5" key="1">
    <citation type="submission" date="2016-09" db="EMBL/GenBank/DDBJ databases">
        <authorList>
            <person name="Greninger A.L."/>
            <person name="Jerome K.R."/>
            <person name="Mcnair B."/>
            <person name="Wallis C."/>
            <person name="Fang F."/>
        </authorList>
    </citation>
    <scope>NUCLEOTIDE SEQUENCE [LARGE SCALE GENOMIC DNA]</scope>
    <source>
        <strain evidence="5">M7</strain>
    </source>
</reference>
<dbReference type="GO" id="GO:0032259">
    <property type="term" value="P:methylation"/>
    <property type="evidence" value="ECO:0007669"/>
    <property type="project" value="UniProtKB-KW"/>
</dbReference>
<gene>
    <name evidence="4" type="ORF">BHQ17_04605</name>
</gene>
<keyword evidence="2" id="KW-0808">Transferase</keyword>
<dbReference type="Pfam" id="PF00145">
    <property type="entry name" value="DNA_methylase"/>
    <property type="match status" value="1"/>
</dbReference>
<evidence type="ECO:0000313" key="5">
    <source>
        <dbReference type="Proteomes" id="UP000094243"/>
    </source>
</evidence>
<accession>A0A1E3S075</accession>